<organism evidence="1 2">
    <name type="scientific">Piscirickettsia salmonis</name>
    <dbReference type="NCBI Taxonomy" id="1238"/>
    <lineage>
        <taxon>Bacteria</taxon>
        <taxon>Pseudomonadati</taxon>
        <taxon>Pseudomonadota</taxon>
        <taxon>Gammaproteobacteria</taxon>
        <taxon>Thiotrichales</taxon>
        <taxon>Piscirickettsiaceae</taxon>
        <taxon>Piscirickettsia</taxon>
    </lineage>
</organism>
<dbReference type="GO" id="GO:0008168">
    <property type="term" value="F:methyltransferase activity"/>
    <property type="evidence" value="ECO:0007669"/>
    <property type="project" value="UniProtKB-KW"/>
</dbReference>
<gene>
    <name evidence="1" type="ORF">Psal009_03774</name>
</gene>
<dbReference type="AlphaFoldDB" id="A0A9Q5YGY4"/>
<keyword evidence="1" id="KW-0808">Transferase</keyword>
<dbReference type="Gene3D" id="3.40.50.150">
    <property type="entry name" value="Vaccinia Virus protein VP39"/>
    <property type="match status" value="1"/>
</dbReference>
<evidence type="ECO:0000313" key="1">
    <source>
        <dbReference type="EMBL" id="QGO07815.1"/>
    </source>
</evidence>
<reference evidence="1 2" key="1">
    <citation type="submission" date="2019-04" db="EMBL/GenBank/DDBJ databases">
        <title>Complete genome sequencing of Piscirickettsia salmonis strain Psal-009.</title>
        <authorList>
            <person name="Schober I."/>
            <person name="Bunk B."/>
            <person name="Sproer C."/>
            <person name="Carril G.P."/>
            <person name="Riedel T."/>
            <person name="Flores-Herrera P.A."/>
            <person name="Nourdin-Galindo G."/>
            <person name="Marshall S.H."/>
            <person name="Overmann J."/>
        </authorList>
    </citation>
    <scope>NUCLEOTIDE SEQUENCE [LARGE SCALE GENOMIC DNA]</scope>
    <source>
        <strain evidence="1 2">Psal-009</strain>
        <plasmid evidence="1 2">unnamed3</plasmid>
    </source>
</reference>
<dbReference type="InterPro" id="IPR029063">
    <property type="entry name" value="SAM-dependent_MTases_sf"/>
</dbReference>
<dbReference type="RefSeq" id="WP_016210971.1">
    <property type="nucleotide sequence ID" value="NZ_CP013780.1"/>
</dbReference>
<dbReference type="EMBL" id="CP038911">
    <property type="protein sequence ID" value="QGO07815.1"/>
    <property type="molecule type" value="Genomic_DNA"/>
</dbReference>
<dbReference type="SUPFAM" id="SSF53335">
    <property type="entry name" value="S-adenosyl-L-methionine-dependent methyltransferases"/>
    <property type="match status" value="1"/>
</dbReference>
<dbReference type="Proteomes" id="UP000422232">
    <property type="component" value="Plasmid unnamed3"/>
</dbReference>
<geneLocation type="plasmid" evidence="1 2">
    <name>unnamed3</name>
</geneLocation>
<accession>A0A9Q5YGY4</accession>
<keyword evidence="1" id="KW-0614">Plasmid</keyword>
<keyword evidence="2" id="KW-1185">Reference proteome</keyword>
<protein>
    <submittedName>
        <fullName evidence="1">DREV methyltransferase</fullName>
    </submittedName>
</protein>
<evidence type="ECO:0000313" key="2">
    <source>
        <dbReference type="Proteomes" id="UP000422232"/>
    </source>
</evidence>
<dbReference type="GeneID" id="66742635"/>
<name>A0A9Q5YGY4_PISSA</name>
<dbReference type="CDD" id="cd02440">
    <property type="entry name" value="AdoMet_MTases"/>
    <property type="match status" value="1"/>
</dbReference>
<dbReference type="Pfam" id="PF13489">
    <property type="entry name" value="Methyltransf_23"/>
    <property type="match status" value="1"/>
</dbReference>
<sequence length="251" mass="29292">METTHKNIEYEKIFNILNRFTKNKEVIIESINKNALPKIGVKKSFLDIGAGPGKLLKKFSPIFKYSLAIEPKENYFNQLKKEGYEVLQSKFQDADIKEQFSFVLCCHMLYHVPLIEWPMFINKVMELTAPDGIAVIVIGANRGKHYELCSYINSHYQNSGPLKAFFDEEGYQYTIEQSYGHYYSKSFEDIFEITRFSVLEDALSPEQYTKMSNQDKKRLDELIKAYVISLKNKAGNYVLEIELDFLYIHPK</sequence>
<dbReference type="GO" id="GO:0032259">
    <property type="term" value="P:methylation"/>
    <property type="evidence" value="ECO:0007669"/>
    <property type="project" value="UniProtKB-KW"/>
</dbReference>
<keyword evidence="1" id="KW-0489">Methyltransferase</keyword>
<proteinExistence type="predicted"/>